<dbReference type="Gene3D" id="3.20.20.30">
    <property type="entry name" value="Luciferase-like domain"/>
    <property type="match status" value="1"/>
</dbReference>
<organism evidence="3 4">
    <name type="scientific">Paractinoplanes durhamensis</name>
    <dbReference type="NCBI Taxonomy" id="113563"/>
    <lineage>
        <taxon>Bacteria</taxon>
        <taxon>Bacillati</taxon>
        <taxon>Actinomycetota</taxon>
        <taxon>Actinomycetes</taxon>
        <taxon>Micromonosporales</taxon>
        <taxon>Micromonosporaceae</taxon>
        <taxon>Paractinoplanes</taxon>
    </lineage>
</organism>
<dbReference type="InterPro" id="IPR019922">
    <property type="entry name" value="Lucif-like_OxRdatse_MSMEG_4141"/>
</dbReference>
<protein>
    <submittedName>
        <fullName evidence="3">LLM class F420-dependent oxidoreductase</fullName>
    </submittedName>
</protein>
<dbReference type="RefSeq" id="WP_203729245.1">
    <property type="nucleotide sequence ID" value="NZ_BAAATX010000006.1"/>
</dbReference>
<dbReference type="Proteomes" id="UP000637628">
    <property type="component" value="Unassembled WGS sequence"/>
</dbReference>
<dbReference type="PANTHER" id="PTHR43244:SF1">
    <property type="entry name" value="5,10-METHYLENETETRAHYDROMETHANOPTERIN REDUCTASE"/>
    <property type="match status" value="1"/>
</dbReference>
<dbReference type="Pfam" id="PF00296">
    <property type="entry name" value="Bac_luciferase"/>
    <property type="match status" value="1"/>
</dbReference>
<evidence type="ECO:0000256" key="1">
    <source>
        <dbReference type="ARBA" id="ARBA00023002"/>
    </source>
</evidence>
<keyword evidence="1" id="KW-0560">Oxidoreductase</keyword>
<dbReference type="NCBIfam" id="TIGR03620">
    <property type="entry name" value="F420_MSMEG_4141"/>
    <property type="match status" value="1"/>
</dbReference>
<comment type="caution">
    <text evidence="3">The sequence shown here is derived from an EMBL/GenBank/DDBJ whole genome shotgun (WGS) entry which is preliminary data.</text>
</comment>
<dbReference type="InterPro" id="IPR011251">
    <property type="entry name" value="Luciferase-like_dom"/>
</dbReference>
<name>A0ABQ3Z0R7_9ACTN</name>
<dbReference type="SUPFAM" id="SSF51679">
    <property type="entry name" value="Bacterial luciferase-like"/>
    <property type="match status" value="1"/>
</dbReference>
<dbReference type="InterPro" id="IPR036661">
    <property type="entry name" value="Luciferase-like_sf"/>
</dbReference>
<evidence type="ECO:0000259" key="2">
    <source>
        <dbReference type="Pfam" id="PF00296"/>
    </source>
</evidence>
<dbReference type="PANTHER" id="PTHR43244">
    <property type="match status" value="1"/>
</dbReference>
<accession>A0ABQ3Z0R7</accession>
<reference evidence="3 4" key="1">
    <citation type="submission" date="2021-01" db="EMBL/GenBank/DDBJ databases">
        <title>Whole genome shotgun sequence of Actinoplanes durhamensis NBRC 14914.</title>
        <authorList>
            <person name="Komaki H."/>
            <person name="Tamura T."/>
        </authorList>
    </citation>
    <scope>NUCLEOTIDE SEQUENCE [LARGE SCALE GENOMIC DNA]</scope>
    <source>
        <strain evidence="3 4">NBRC 14914</strain>
    </source>
</reference>
<feature type="domain" description="Luciferase-like" evidence="2">
    <location>
        <begin position="17"/>
        <end position="267"/>
    </location>
</feature>
<evidence type="ECO:0000313" key="3">
    <source>
        <dbReference type="EMBL" id="GIE03384.1"/>
    </source>
</evidence>
<sequence>MKLAGIGLWTAQFDFQPAAVVRDTIQELEELGYSSIWIGENVGREPISQSGLLLAATEQMIVATAIANLWARDPLAMVAAQQTLSEAYPDRFILGLGVSHPRLVDDRRGSRYDQPIQTARAYLEAMDDLANQYRAVRAGSTVRMLAALKPTMLRVAAIQADGAHTYLVPPEHTAEARQILGPDKLLVPEQAVVLERNPDSAREIGRRHLRRYLSLPNYTRNLRRLGYTDNDLDGQGSDRLVDALIAWGDEAAIAERLRLHRQAGADHVCLQVLDPHSRGLPLPQWRRLAALCGPQ</sequence>
<dbReference type="EMBL" id="BOML01000038">
    <property type="protein sequence ID" value="GIE03384.1"/>
    <property type="molecule type" value="Genomic_DNA"/>
</dbReference>
<evidence type="ECO:0000313" key="4">
    <source>
        <dbReference type="Proteomes" id="UP000637628"/>
    </source>
</evidence>
<dbReference type="InterPro" id="IPR050564">
    <property type="entry name" value="F420-G6PD/mer"/>
</dbReference>
<proteinExistence type="predicted"/>
<keyword evidence="4" id="KW-1185">Reference proteome</keyword>
<gene>
    <name evidence="3" type="ORF">Adu01nite_47340</name>
</gene>